<proteinExistence type="predicted"/>
<dbReference type="EMBL" id="JBHUNP010000001">
    <property type="protein sequence ID" value="MFD2646437.1"/>
    <property type="molecule type" value="Genomic_DNA"/>
</dbReference>
<keyword evidence="1" id="KW-1133">Transmembrane helix</keyword>
<feature type="transmembrane region" description="Helical" evidence="1">
    <location>
        <begin position="45"/>
        <end position="66"/>
    </location>
</feature>
<protein>
    <submittedName>
        <fullName evidence="2">DUF6949 family protein</fullName>
    </submittedName>
</protein>
<evidence type="ECO:0000313" key="2">
    <source>
        <dbReference type="EMBL" id="MFD2646437.1"/>
    </source>
</evidence>
<dbReference type="Pfam" id="PF22258">
    <property type="entry name" value="DUF6949"/>
    <property type="match status" value="1"/>
</dbReference>
<keyword evidence="3" id="KW-1185">Reference proteome</keyword>
<accession>A0ABW5QFX0</accession>
<evidence type="ECO:0000313" key="3">
    <source>
        <dbReference type="Proteomes" id="UP001597521"/>
    </source>
</evidence>
<comment type="caution">
    <text evidence="2">The sequence shown here is derived from an EMBL/GenBank/DDBJ whole genome shotgun (WGS) entry which is preliminary data.</text>
</comment>
<gene>
    <name evidence="2" type="ORF">ACFSX5_01365</name>
</gene>
<sequence>MSTELLLAAFLICVGLCTAGAGTHLYQMLSGQQAMLRYDGKTFAGTLGHLFMSFICGPYIMLQMGWQHEDNSTLSMSNALIAAMVAFGWAFLTGLLIVGSYVAVLRL</sequence>
<evidence type="ECO:0000256" key="1">
    <source>
        <dbReference type="SAM" id="Phobius"/>
    </source>
</evidence>
<reference evidence="3" key="1">
    <citation type="journal article" date="2019" name="Int. J. Syst. Evol. Microbiol.">
        <title>The Global Catalogue of Microorganisms (GCM) 10K type strain sequencing project: providing services to taxonomists for standard genome sequencing and annotation.</title>
        <authorList>
            <consortium name="The Broad Institute Genomics Platform"/>
            <consortium name="The Broad Institute Genome Sequencing Center for Infectious Disease"/>
            <person name="Wu L."/>
            <person name="Ma J."/>
        </authorList>
    </citation>
    <scope>NUCLEOTIDE SEQUENCE [LARGE SCALE GENOMIC DNA]</scope>
    <source>
        <strain evidence="3">CCM 7427</strain>
    </source>
</reference>
<name>A0ABW5QFX0_9HYPH</name>
<organism evidence="2 3">
    <name type="scientific">Devosia albogilva</name>
    <dbReference type="NCBI Taxonomy" id="429726"/>
    <lineage>
        <taxon>Bacteria</taxon>
        <taxon>Pseudomonadati</taxon>
        <taxon>Pseudomonadota</taxon>
        <taxon>Alphaproteobacteria</taxon>
        <taxon>Hyphomicrobiales</taxon>
        <taxon>Devosiaceae</taxon>
        <taxon>Devosia</taxon>
    </lineage>
</organism>
<keyword evidence="1" id="KW-0812">Transmembrane</keyword>
<dbReference type="InterPro" id="IPR053803">
    <property type="entry name" value="DUF6949"/>
</dbReference>
<keyword evidence="1" id="KW-0472">Membrane</keyword>
<dbReference type="RefSeq" id="WP_386831058.1">
    <property type="nucleotide sequence ID" value="NZ_JBHUNP010000001.1"/>
</dbReference>
<feature type="transmembrane region" description="Helical" evidence="1">
    <location>
        <begin position="78"/>
        <end position="104"/>
    </location>
</feature>
<dbReference type="Proteomes" id="UP001597521">
    <property type="component" value="Unassembled WGS sequence"/>
</dbReference>